<dbReference type="SUPFAM" id="SSF55729">
    <property type="entry name" value="Acyl-CoA N-acyltransferases (Nat)"/>
    <property type="match status" value="1"/>
</dbReference>
<keyword evidence="1" id="KW-0808">Transferase</keyword>
<dbReference type="PROSITE" id="PS51186">
    <property type="entry name" value="GNAT"/>
    <property type="match status" value="1"/>
</dbReference>
<dbReference type="EMBL" id="BAABJW010000004">
    <property type="protein sequence ID" value="GAA4815551.1"/>
    <property type="molecule type" value="Genomic_DNA"/>
</dbReference>
<feature type="domain" description="N-acetyltransferase" evidence="3">
    <location>
        <begin position="1"/>
        <end position="152"/>
    </location>
</feature>
<keyword evidence="2" id="KW-0012">Acyltransferase</keyword>
<dbReference type="PANTHER" id="PTHR43072:SF23">
    <property type="entry name" value="UPF0039 PROTEIN C11D3.02C"/>
    <property type="match status" value="1"/>
</dbReference>
<gene>
    <name evidence="4" type="ORF">GCM10023330_24590</name>
</gene>
<accession>A0ABP9CRN3</accession>
<keyword evidence="5" id="KW-1185">Reference proteome</keyword>
<evidence type="ECO:0000256" key="1">
    <source>
        <dbReference type="ARBA" id="ARBA00022679"/>
    </source>
</evidence>
<dbReference type="Pfam" id="PF13420">
    <property type="entry name" value="Acetyltransf_4"/>
    <property type="match status" value="1"/>
</dbReference>
<dbReference type="RefSeq" id="WP_345277289.1">
    <property type="nucleotide sequence ID" value="NZ_BAABJW010000004.1"/>
</dbReference>
<proteinExistence type="predicted"/>
<evidence type="ECO:0000313" key="4">
    <source>
        <dbReference type="EMBL" id="GAA4815551.1"/>
    </source>
</evidence>
<dbReference type="InterPro" id="IPR000182">
    <property type="entry name" value="GNAT_dom"/>
</dbReference>
<dbReference type="Proteomes" id="UP001501433">
    <property type="component" value="Unassembled WGS sequence"/>
</dbReference>
<reference evidence="5" key="1">
    <citation type="journal article" date="2019" name="Int. J. Syst. Evol. Microbiol.">
        <title>The Global Catalogue of Microorganisms (GCM) 10K type strain sequencing project: providing services to taxonomists for standard genome sequencing and annotation.</title>
        <authorList>
            <consortium name="The Broad Institute Genomics Platform"/>
            <consortium name="The Broad Institute Genome Sequencing Center for Infectious Disease"/>
            <person name="Wu L."/>
            <person name="Ma J."/>
        </authorList>
    </citation>
    <scope>NUCLEOTIDE SEQUENCE [LARGE SCALE GENOMIC DNA]</scope>
    <source>
        <strain evidence="5">JCM 18325</strain>
    </source>
</reference>
<name>A0ABP9CRN3_9FLAO</name>
<protein>
    <submittedName>
        <fullName evidence="4">GNAT family N-acetyltransferase</fullName>
    </submittedName>
</protein>
<evidence type="ECO:0000313" key="5">
    <source>
        <dbReference type="Proteomes" id="UP001501433"/>
    </source>
</evidence>
<dbReference type="PANTHER" id="PTHR43072">
    <property type="entry name" value="N-ACETYLTRANSFERASE"/>
    <property type="match status" value="1"/>
</dbReference>
<sequence length="160" mass="18700">MIRPFEIKDTQQLLEIYNHYVLNSVATFDDVAVTFETFLEKVTTINNHYPFLVFEENDELLGYAYGSKFRPKPAYNNTVESTIYVKHGQHGKQIGSLLYEELLKLLKKENYHVVLGVLTLPNEVSVKLHEKFGFKQVAHLKEVGFKFNKWLDVGFWQLNL</sequence>
<dbReference type="Gene3D" id="3.40.630.30">
    <property type="match status" value="1"/>
</dbReference>
<dbReference type="InterPro" id="IPR016181">
    <property type="entry name" value="Acyl_CoA_acyltransferase"/>
</dbReference>
<evidence type="ECO:0000259" key="3">
    <source>
        <dbReference type="PROSITE" id="PS51186"/>
    </source>
</evidence>
<comment type="caution">
    <text evidence="4">The sequence shown here is derived from an EMBL/GenBank/DDBJ whole genome shotgun (WGS) entry which is preliminary data.</text>
</comment>
<evidence type="ECO:0000256" key="2">
    <source>
        <dbReference type="ARBA" id="ARBA00023315"/>
    </source>
</evidence>
<organism evidence="4 5">
    <name type="scientific">Litoribaculum gwangyangense</name>
    <dbReference type="NCBI Taxonomy" id="1130722"/>
    <lineage>
        <taxon>Bacteria</taxon>
        <taxon>Pseudomonadati</taxon>
        <taxon>Bacteroidota</taxon>
        <taxon>Flavobacteriia</taxon>
        <taxon>Flavobacteriales</taxon>
        <taxon>Flavobacteriaceae</taxon>
        <taxon>Litoribaculum</taxon>
    </lineage>
</organism>